<dbReference type="GeneID" id="110216392"/>
<gene>
    <name evidence="3" type="primary">LOC110216392</name>
</gene>
<dbReference type="AlphaFoldDB" id="A0A6P5LAX9"/>
<protein>
    <submittedName>
        <fullName evidence="3">Proline-rich protein HaeIII subfamily 1-like</fullName>
    </submittedName>
</protein>
<feature type="compositionally biased region" description="Pro residues" evidence="1">
    <location>
        <begin position="311"/>
        <end position="322"/>
    </location>
</feature>
<feature type="compositionally biased region" description="Basic and acidic residues" evidence="1">
    <location>
        <begin position="125"/>
        <end position="147"/>
    </location>
</feature>
<evidence type="ECO:0000313" key="2">
    <source>
        <dbReference type="Proteomes" id="UP000515140"/>
    </source>
</evidence>
<keyword evidence="2" id="KW-1185">Reference proteome</keyword>
<dbReference type="RefSeq" id="XP_020853884.1">
    <property type="nucleotide sequence ID" value="XM_020998225.1"/>
</dbReference>
<sequence>MWEDWSGVRGRSIQHPTTGGQIDWDKQPTSSNINPLGRGRQSFRSCKGPQRPVGAAFSLYKQSEARSLLAESPGTPIVQRSAPGSGSFHRRGPVGACPPPQTPASERDCRDPPHPAPHFSEAGDSESREGEGEGERRGPGPEPEKEAPGAIPGPQPGRVDTFSAEARKSEVTFPGKVLDLKADEPRGGLGPGPRFTEMETEAPPRGRGKAAGGGPHRREGWAASSPARPRPRSPPPPLAGPHSLTGLRREGSGAPERGARPLPRPLLRRRGRSRRRCRRPRQPGNFRRCPPREARAAAGAEQRRRERGEEPPLPPPSSPEPAPATRMEMGEGEEEREEGAGGRGRGWRK</sequence>
<dbReference type="Proteomes" id="UP000515140">
    <property type="component" value="Unplaced"/>
</dbReference>
<name>A0A6P5LAX9_PHACI</name>
<evidence type="ECO:0000256" key="1">
    <source>
        <dbReference type="SAM" id="MobiDB-lite"/>
    </source>
</evidence>
<reference evidence="3" key="1">
    <citation type="submission" date="2025-08" db="UniProtKB">
        <authorList>
            <consortium name="RefSeq"/>
        </authorList>
    </citation>
    <scope>IDENTIFICATION</scope>
    <source>
        <tissue evidence="3">Spleen</tissue>
    </source>
</reference>
<organism evidence="2 3">
    <name type="scientific">Phascolarctos cinereus</name>
    <name type="common">Koala</name>
    <dbReference type="NCBI Taxonomy" id="38626"/>
    <lineage>
        <taxon>Eukaryota</taxon>
        <taxon>Metazoa</taxon>
        <taxon>Chordata</taxon>
        <taxon>Craniata</taxon>
        <taxon>Vertebrata</taxon>
        <taxon>Euteleostomi</taxon>
        <taxon>Mammalia</taxon>
        <taxon>Metatheria</taxon>
        <taxon>Diprotodontia</taxon>
        <taxon>Phascolarctidae</taxon>
        <taxon>Phascolarctos</taxon>
    </lineage>
</organism>
<dbReference type="InParanoid" id="A0A6P5LAX9"/>
<feature type="region of interest" description="Disordered" evidence="1">
    <location>
        <begin position="1"/>
        <end position="52"/>
    </location>
</feature>
<feature type="compositionally biased region" description="Basic residues" evidence="1">
    <location>
        <begin position="266"/>
        <end position="281"/>
    </location>
</feature>
<feature type="region of interest" description="Disordered" evidence="1">
    <location>
        <begin position="66"/>
        <end position="349"/>
    </location>
</feature>
<evidence type="ECO:0000313" key="3">
    <source>
        <dbReference type="RefSeq" id="XP_020853884.1"/>
    </source>
</evidence>
<accession>A0A6P5LAX9</accession>
<proteinExistence type="predicted"/>
<feature type="compositionally biased region" description="Basic and acidic residues" evidence="1">
    <location>
        <begin position="290"/>
        <end position="310"/>
    </location>
</feature>
<dbReference type="KEGG" id="pcw:110216392"/>